<dbReference type="AlphaFoldDB" id="A0A9W9Z852"/>
<gene>
    <name evidence="12" type="ORF">OS493_032010</name>
</gene>
<dbReference type="Pfam" id="PF00262">
    <property type="entry name" value="Calreticulin"/>
    <property type="match status" value="1"/>
</dbReference>
<reference evidence="12" key="1">
    <citation type="submission" date="2023-01" db="EMBL/GenBank/DDBJ databases">
        <title>Genome assembly of the deep-sea coral Lophelia pertusa.</title>
        <authorList>
            <person name="Herrera S."/>
            <person name="Cordes E."/>
        </authorList>
    </citation>
    <scope>NUCLEOTIDE SEQUENCE</scope>
    <source>
        <strain evidence="12">USNM1676648</strain>
        <tissue evidence="12">Polyp</tissue>
    </source>
</reference>
<feature type="compositionally biased region" description="Basic and acidic residues" evidence="11">
    <location>
        <begin position="514"/>
        <end position="523"/>
    </location>
</feature>
<feature type="transmembrane region" description="Helical" evidence="10">
    <location>
        <begin position="486"/>
        <end position="510"/>
    </location>
</feature>
<feature type="disulfide bond" evidence="9">
    <location>
        <begin position="162"/>
        <end position="196"/>
    </location>
</feature>
<dbReference type="Gene3D" id="2.60.120.200">
    <property type="match status" value="1"/>
</dbReference>
<dbReference type="SUPFAM" id="SSF63887">
    <property type="entry name" value="P-domain of calnexin/calreticulin"/>
    <property type="match status" value="1"/>
</dbReference>
<name>A0A9W9Z852_9CNID</name>
<dbReference type="GO" id="GO:0051082">
    <property type="term" value="F:unfolded protein binding"/>
    <property type="evidence" value="ECO:0007669"/>
    <property type="project" value="InterPro"/>
</dbReference>
<feature type="region of interest" description="Disordered" evidence="11">
    <location>
        <begin position="265"/>
        <end position="347"/>
    </location>
</feature>
<organism evidence="12 13">
    <name type="scientific">Desmophyllum pertusum</name>
    <dbReference type="NCBI Taxonomy" id="174260"/>
    <lineage>
        <taxon>Eukaryota</taxon>
        <taxon>Metazoa</taxon>
        <taxon>Cnidaria</taxon>
        <taxon>Anthozoa</taxon>
        <taxon>Hexacorallia</taxon>
        <taxon>Scleractinia</taxon>
        <taxon>Caryophylliina</taxon>
        <taxon>Caryophylliidae</taxon>
        <taxon>Desmophyllum</taxon>
    </lineage>
</organism>
<evidence type="ECO:0000313" key="12">
    <source>
        <dbReference type="EMBL" id="KAJ7376862.1"/>
    </source>
</evidence>
<keyword evidence="6 10" id="KW-0472">Membrane</keyword>
<feature type="compositionally biased region" description="Acidic residues" evidence="11">
    <location>
        <begin position="565"/>
        <end position="591"/>
    </location>
</feature>
<accession>A0A9W9Z852</accession>
<evidence type="ECO:0000256" key="8">
    <source>
        <dbReference type="ARBA" id="ARBA00053392"/>
    </source>
</evidence>
<keyword evidence="13" id="KW-1185">Reference proteome</keyword>
<sequence>MRLNKLLVYLGLVVLLCTLSSSWAEDEVPDVEDDDEAESDSENEQDDKKAVEIEAYKPPVIALEHEESVFLAEPFAKGGEFESRWLKSEAKKDGVDVEIAKYDGEWAFEEPATKLFSGDLGLVLKSKARHHAISSMLSKPFEFKDKPFIVQYEVKFQQALECGGAYVKLLSHEDSLDLKSFHDKSPYTIMFGPDKCGEDKKLHFIFRHKNPKTGESEEKHAKKPTGNFQSVFDGKKTHLFTLVVRPDNSYEVFVDQASVNSGNLLEDVTPAVNPPKEIDDPNDKKPEDWDEREKIPDPDAEKPDDWDEDAPAKIADANAKKPDDWLDDEPTYVPDPNGVKPDDWDEEEDGEWEAPQIANPKCEKGGCGEWKPPVIDNPAYKGKWSAPLIDNANYKGIWKPKKIANPDYFEDKEPFKMTSIAAVGLELWSMTPDILFDNFIITNDKLIADKWAKDSWVKKNVRETYGGEEEGGIVSNLLDATNERPWLWVLFIIVVILPFVLIAACCFPGSKSADAAKKKKTDEPTEDDAAAAAAADEDKTETETKEEEEEEEETAEAGDEKAEEKNEDEEKEAEDNEEEEPAGKDEVDEEDSGRRTTRRRARKDN</sequence>
<keyword evidence="7 10" id="KW-0143">Chaperone</keyword>
<feature type="compositionally biased region" description="Basic and acidic residues" evidence="11">
    <location>
        <begin position="276"/>
        <end position="303"/>
    </location>
</feature>
<keyword evidence="3 10" id="KW-0812">Transmembrane</keyword>
<dbReference type="InterPro" id="IPR009033">
    <property type="entry name" value="Calreticulin/calnexin_P_dom_sf"/>
</dbReference>
<dbReference type="PROSITE" id="PS00803">
    <property type="entry name" value="CALRETICULIN_1"/>
    <property type="match status" value="1"/>
</dbReference>
<evidence type="ECO:0000256" key="9">
    <source>
        <dbReference type="PIRSR" id="PIRSR601580-3"/>
    </source>
</evidence>
<dbReference type="GO" id="GO:0005789">
    <property type="term" value="C:endoplasmic reticulum membrane"/>
    <property type="evidence" value="ECO:0007669"/>
    <property type="project" value="UniProtKB-SubCell"/>
</dbReference>
<feature type="compositionally biased region" description="Acidic residues" evidence="11">
    <location>
        <begin position="538"/>
        <end position="557"/>
    </location>
</feature>
<dbReference type="PANTHER" id="PTHR11073:SF1">
    <property type="entry name" value="CALNEXIN 14D-RELATED"/>
    <property type="match status" value="1"/>
</dbReference>
<evidence type="ECO:0000256" key="11">
    <source>
        <dbReference type="SAM" id="MobiDB-lite"/>
    </source>
</evidence>
<evidence type="ECO:0000256" key="1">
    <source>
        <dbReference type="ARBA" id="ARBA00004115"/>
    </source>
</evidence>
<dbReference type="InterPro" id="IPR018124">
    <property type="entry name" value="Calret/calnex_CS"/>
</dbReference>
<dbReference type="SUPFAM" id="SSF49899">
    <property type="entry name" value="Concanavalin A-like lectins/glucanases"/>
    <property type="match status" value="1"/>
</dbReference>
<dbReference type="Proteomes" id="UP001163046">
    <property type="component" value="Unassembled WGS sequence"/>
</dbReference>
<evidence type="ECO:0000256" key="6">
    <source>
        <dbReference type="ARBA" id="ARBA00023136"/>
    </source>
</evidence>
<dbReference type="PRINTS" id="PR00626">
    <property type="entry name" value="CALRETICULIN"/>
</dbReference>
<dbReference type="OrthoDB" id="1938156at2759"/>
<dbReference type="EMBL" id="MU826388">
    <property type="protein sequence ID" value="KAJ7376862.1"/>
    <property type="molecule type" value="Genomic_DNA"/>
</dbReference>
<dbReference type="InterPro" id="IPR001580">
    <property type="entry name" value="Calret/calnex"/>
</dbReference>
<comment type="function">
    <text evidence="8">Calcium-binding protein that interacts with newly synthesized monoglucosylated glycoproteins in the endoplasmic reticulum. It may act in assisting protein assembly and/or in the retention within the ER of unassembled protein subunits. It seems to play a major role in the quality control apparatus of the ER by the retention of incorrectly folded proteins. Required for embryogenesis and larval development under heat and ER stress conditions. May be important for germ cell development. Involved in neuronal necrotic cell death.</text>
</comment>
<feature type="compositionally biased region" description="Basic residues" evidence="11">
    <location>
        <begin position="595"/>
        <end position="605"/>
    </location>
</feature>
<evidence type="ECO:0000256" key="7">
    <source>
        <dbReference type="ARBA" id="ARBA00023186"/>
    </source>
</evidence>
<comment type="caution">
    <text evidence="12">The sequence shown here is derived from an EMBL/GenBank/DDBJ whole genome shotgun (WGS) entry which is preliminary data.</text>
</comment>
<dbReference type="FunFam" id="2.10.250.10:FF:000001">
    <property type="entry name" value="Calnexin homolog"/>
    <property type="match status" value="1"/>
</dbReference>
<dbReference type="GO" id="GO:0036503">
    <property type="term" value="P:ERAD pathway"/>
    <property type="evidence" value="ECO:0007669"/>
    <property type="project" value="TreeGrafter"/>
</dbReference>
<dbReference type="PROSITE" id="PS00805">
    <property type="entry name" value="CALRETICULIN_REPEAT"/>
    <property type="match status" value="1"/>
</dbReference>
<proteinExistence type="inferred from homology"/>
<protein>
    <recommendedName>
        <fullName evidence="14">Calnexin</fullName>
    </recommendedName>
</protein>
<feature type="chain" id="PRO_5041014486" description="Calnexin" evidence="10">
    <location>
        <begin position="25"/>
        <end position="605"/>
    </location>
</feature>
<dbReference type="GO" id="GO:0005509">
    <property type="term" value="F:calcium ion binding"/>
    <property type="evidence" value="ECO:0007669"/>
    <property type="project" value="InterPro"/>
</dbReference>
<dbReference type="FunFam" id="2.60.120.200:FF:000011">
    <property type="entry name" value="Probable calnexin"/>
    <property type="match status" value="1"/>
</dbReference>
<evidence type="ECO:0000256" key="5">
    <source>
        <dbReference type="ARBA" id="ARBA00022989"/>
    </source>
</evidence>
<dbReference type="InterPro" id="IPR013320">
    <property type="entry name" value="ConA-like_dom_sf"/>
</dbReference>
<keyword evidence="10" id="KW-0732">Signal</keyword>
<keyword evidence="5 10" id="KW-1133">Transmembrane helix</keyword>
<dbReference type="GO" id="GO:0006457">
    <property type="term" value="P:protein folding"/>
    <property type="evidence" value="ECO:0007669"/>
    <property type="project" value="InterPro"/>
</dbReference>
<feature type="region of interest" description="Disordered" evidence="11">
    <location>
        <begin position="27"/>
        <end position="49"/>
    </location>
</feature>
<evidence type="ECO:0000256" key="2">
    <source>
        <dbReference type="ARBA" id="ARBA00010983"/>
    </source>
</evidence>
<evidence type="ECO:0008006" key="14">
    <source>
        <dbReference type="Google" id="ProtNLM"/>
    </source>
</evidence>
<dbReference type="Gene3D" id="2.10.250.10">
    <property type="entry name" value="Calreticulin/calnexin, P domain"/>
    <property type="match status" value="1"/>
</dbReference>
<evidence type="ECO:0000256" key="10">
    <source>
        <dbReference type="RuleBase" id="RU362126"/>
    </source>
</evidence>
<comment type="subcellular location">
    <subcellularLocation>
        <location evidence="1">Endoplasmic reticulum membrane</location>
        <topology evidence="1">Single-pass type I membrane protein</topology>
    </subcellularLocation>
</comment>
<keyword evidence="4 10" id="KW-0256">Endoplasmic reticulum</keyword>
<feature type="compositionally biased region" description="Acidic residues" evidence="11">
    <location>
        <begin position="27"/>
        <end position="45"/>
    </location>
</feature>
<dbReference type="PROSITE" id="PS00804">
    <property type="entry name" value="CALRETICULIN_2"/>
    <property type="match status" value="1"/>
</dbReference>
<keyword evidence="9" id="KW-1015">Disulfide bond</keyword>
<dbReference type="PANTHER" id="PTHR11073">
    <property type="entry name" value="CALRETICULIN AND CALNEXIN"/>
    <property type="match status" value="1"/>
</dbReference>
<feature type="region of interest" description="Disordered" evidence="11">
    <location>
        <begin position="513"/>
        <end position="605"/>
    </location>
</feature>
<evidence type="ECO:0000313" key="13">
    <source>
        <dbReference type="Proteomes" id="UP001163046"/>
    </source>
</evidence>
<comment type="similarity">
    <text evidence="2 10">Belongs to the calreticulin family.</text>
</comment>
<evidence type="ECO:0000256" key="3">
    <source>
        <dbReference type="ARBA" id="ARBA00022692"/>
    </source>
</evidence>
<evidence type="ECO:0000256" key="4">
    <source>
        <dbReference type="ARBA" id="ARBA00022824"/>
    </source>
</evidence>
<feature type="signal peptide" evidence="10">
    <location>
        <begin position="1"/>
        <end position="24"/>
    </location>
</feature>